<evidence type="ECO:0000259" key="1">
    <source>
        <dbReference type="PROSITE" id="PS50995"/>
    </source>
</evidence>
<organism evidence="2 3">
    <name type="scientific">Nocardia albiluteola</name>
    <dbReference type="NCBI Taxonomy" id="2842303"/>
    <lineage>
        <taxon>Bacteria</taxon>
        <taxon>Bacillati</taxon>
        <taxon>Actinomycetota</taxon>
        <taxon>Actinomycetes</taxon>
        <taxon>Mycobacteriales</taxon>
        <taxon>Nocardiaceae</taxon>
        <taxon>Nocardia</taxon>
    </lineage>
</organism>
<keyword evidence="3" id="KW-1185">Reference proteome</keyword>
<dbReference type="InterPro" id="IPR036390">
    <property type="entry name" value="WH_DNA-bd_sf"/>
</dbReference>
<dbReference type="EMBL" id="JAHKNI010000007">
    <property type="protein sequence ID" value="MBU3064361.1"/>
    <property type="molecule type" value="Genomic_DNA"/>
</dbReference>
<dbReference type="Pfam" id="PF01047">
    <property type="entry name" value="MarR"/>
    <property type="match status" value="1"/>
</dbReference>
<proteinExistence type="predicted"/>
<reference evidence="2 3" key="1">
    <citation type="submission" date="2021-06" db="EMBL/GenBank/DDBJ databases">
        <title>Actinomycetes sequencing.</title>
        <authorList>
            <person name="Shan Q."/>
        </authorList>
    </citation>
    <scope>NUCLEOTIDE SEQUENCE [LARGE SCALE GENOMIC DNA]</scope>
    <source>
        <strain evidence="2 3">NEAU-G5</strain>
    </source>
</reference>
<dbReference type="InterPro" id="IPR039422">
    <property type="entry name" value="MarR/SlyA-like"/>
</dbReference>
<dbReference type="SUPFAM" id="SSF46785">
    <property type="entry name" value="Winged helix' DNA-binding domain"/>
    <property type="match status" value="1"/>
</dbReference>
<dbReference type="InterPro" id="IPR036388">
    <property type="entry name" value="WH-like_DNA-bd_sf"/>
</dbReference>
<dbReference type="PANTHER" id="PTHR33164">
    <property type="entry name" value="TRANSCRIPTIONAL REGULATOR, MARR FAMILY"/>
    <property type="match status" value="1"/>
</dbReference>
<feature type="domain" description="HTH marR-type" evidence="1">
    <location>
        <begin position="1"/>
        <end position="96"/>
    </location>
</feature>
<dbReference type="InterPro" id="IPR000835">
    <property type="entry name" value="HTH_MarR-typ"/>
</dbReference>
<dbReference type="Gene3D" id="1.10.10.10">
    <property type="entry name" value="Winged helix-like DNA-binding domain superfamily/Winged helix DNA-binding domain"/>
    <property type="match status" value="1"/>
</dbReference>
<dbReference type="PROSITE" id="PS50995">
    <property type="entry name" value="HTH_MARR_2"/>
    <property type="match status" value="1"/>
</dbReference>
<dbReference type="Proteomes" id="UP000733379">
    <property type="component" value="Unassembled WGS sequence"/>
</dbReference>
<dbReference type="PANTHER" id="PTHR33164:SF43">
    <property type="entry name" value="HTH-TYPE TRANSCRIPTIONAL REPRESSOR YETL"/>
    <property type="match status" value="1"/>
</dbReference>
<dbReference type="PRINTS" id="PR00598">
    <property type="entry name" value="HTHMARR"/>
</dbReference>
<sequence>MLNQFTEPMTLKELSTRLGADLSNTATTVDRLESRGLVRKEIHPGDRRARLLTLTDDGHALRQKLDAEVFRSVPALEVLDARARRELHDLLKQVVSP</sequence>
<evidence type="ECO:0000313" key="3">
    <source>
        <dbReference type="Proteomes" id="UP000733379"/>
    </source>
</evidence>
<evidence type="ECO:0000313" key="2">
    <source>
        <dbReference type="EMBL" id="MBU3064361.1"/>
    </source>
</evidence>
<name>A0ABS6B4K8_9NOCA</name>
<protein>
    <submittedName>
        <fullName evidence="2">MarR family transcriptional regulator</fullName>
    </submittedName>
</protein>
<dbReference type="SMART" id="SM00347">
    <property type="entry name" value="HTH_MARR"/>
    <property type="match status" value="1"/>
</dbReference>
<gene>
    <name evidence="2" type="ORF">KO481_22855</name>
</gene>
<comment type="caution">
    <text evidence="2">The sequence shown here is derived from an EMBL/GenBank/DDBJ whole genome shotgun (WGS) entry which is preliminary data.</text>
</comment>
<accession>A0ABS6B4K8</accession>